<evidence type="ECO:0000313" key="1">
    <source>
        <dbReference type="EMBL" id="PMD50958.1"/>
    </source>
</evidence>
<dbReference type="RefSeq" id="XP_024727862.1">
    <property type="nucleotide sequence ID" value="XM_024887472.1"/>
</dbReference>
<dbReference type="SUPFAM" id="SSF52540">
    <property type="entry name" value="P-loop containing nucleoside triphosphate hydrolases"/>
    <property type="match status" value="1"/>
</dbReference>
<dbReference type="Gene3D" id="3.40.50.300">
    <property type="entry name" value="P-loop containing nucleotide triphosphate hydrolases"/>
    <property type="match status" value="1"/>
</dbReference>
<sequence length="264" mass="29413">MGGVPSIPTDPTRSLKITGAGYSRTGTLSMALALEKLLDGPVMHGGSQLLGREDPYVKLWSQIFTARHDKPRLKLLREATAGFVAITGALGNCFIAELLELYPDAEVLCVRRNRATWWKSWESVTKQASAGFLNWFLAPVPGKRWYPKFVTQFLEQQEEIWGPMTERRMDEHNEYVREVTPPEKFHTMELSEGWAPLCKILGTSIPDEPFPRANDAEAVEGLAGQILLEAGSRWAGISAVVGVVGYGAWRLWQSAYFCLGQTNV</sequence>
<protein>
    <submittedName>
        <fullName evidence="1">Uncharacterized protein</fullName>
    </submittedName>
</protein>
<dbReference type="Pfam" id="PF17784">
    <property type="entry name" value="Sulfotransfer_4"/>
    <property type="match status" value="1"/>
</dbReference>
<proteinExistence type="predicted"/>
<gene>
    <name evidence="1" type="ORF">K444DRAFT_668937</name>
</gene>
<dbReference type="InterPro" id="IPR040632">
    <property type="entry name" value="Sulfotransfer_4"/>
</dbReference>
<name>A0A2J6SJL1_9HELO</name>
<dbReference type="InParanoid" id="A0A2J6SJL1"/>
<reference evidence="1 2" key="1">
    <citation type="submission" date="2016-04" db="EMBL/GenBank/DDBJ databases">
        <title>A degradative enzymes factory behind the ericoid mycorrhizal symbiosis.</title>
        <authorList>
            <consortium name="DOE Joint Genome Institute"/>
            <person name="Martino E."/>
            <person name="Morin E."/>
            <person name="Grelet G."/>
            <person name="Kuo A."/>
            <person name="Kohler A."/>
            <person name="Daghino S."/>
            <person name="Barry K."/>
            <person name="Choi C."/>
            <person name="Cichocki N."/>
            <person name="Clum A."/>
            <person name="Copeland A."/>
            <person name="Hainaut M."/>
            <person name="Haridas S."/>
            <person name="Labutti K."/>
            <person name="Lindquist E."/>
            <person name="Lipzen A."/>
            <person name="Khouja H.-R."/>
            <person name="Murat C."/>
            <person name="Ohm R."/>
            <person name="Olson A."/>
            <person name="Spatafora J."/>
            <person name="Veneault-Fourrey C."/>
            <person name="Henrissat B."/>
            <person name="Grigoriev I."/>
            <person name="Martin F."/>
            <person name="Perotto S."/>
        </authorList>
    </citation>
    <scope>NUCLEOTIDE SEQUENCE [LARGE SCALE GENOMIC DNA]</scope>
    <source>
        <strain evidence="1 2">E</strain>
    </source>
</reference>
<dbReference type="OrthoDB" id="408152at2759"/>
<dbReference type="AlphaFoldDB" id="A0A2J6SJL1"/>
<dbReference type="GeneID" id="36595548"/>
<keyword evidence="2" id="KW-1185">Reference proteome</keyword>
<dbReference type="EMBL" id="KZ613912">
    <property type="protein sequence ID" value="PMD50958.1"/>
    <property type="molecule type" value="Genomic_DNA"/>
</dbReference>
<dbReference type="PANTHER" id="PTHR36978">
    <property type="entry name" value="P-LOOP CONTAINING NUCLEOTIDE TRIPHOSPHATE HYDROLASE"/>
    <property type="match status" value="1"/>
</dbReference>
<organism evidence="1 2">
    <name type="scientific">Hyaloscypha bicolor E</name>
    <dbReference type="NCBI Taxonomy" id="1095630"/>
    <lineage>
        <taxon>Eukaryota</taxon>
        <taxon>Fungi</taxon>
        <taxon>Dikarya</taxon>
        <taxon>Ascomycota</taxon>
        <taxon>Pezizomycotina</taxon>
        <taxon>Leotiomycetes</taxon>
        <taxon>Helotiales</taxon>
        <taxon>Hyaloscyphaceae</taxon>
        <taxon>Hyaloscypha</taxon>
        <taxon>Hyaloscypha bicolor</taxon>
    </lineage>
</organism>
<dbReference type="PANTHER" id="PTHR36978:SF3">
    <property type="entry name" value="P-LOOP CONTAINING NUCLEOSIDE TRIPHOSPHATE HYDROLASE PROTEIN"/>
    <property type="match status" value="1"/>
</dbReference>
<dbReference type="Proteomes" id="UP000235371">
    <property type="component" value="Unassembled WGS sequence"/>
</dbReference>
<dbReference type="InterPro" id="IPR027417">
    <property type="entry name" value="P-loop_NTPase"/>
</dbReference>
<evidence type="ECO:0000313" key="2">
    <source>
        <dbReference type="Proteomes" id="UP000235371"/>
    </source>
</evidence>
<accession>A0A2J6SJL1</accession>
<dbReference type="STRING" id="1095630.A0A2J6SJL1"/>